<evidence type="ECO:0000259" key="1">
    <source>
        <dbReference type="Pfam" id="PF17921"/>
    </source>
</evidence>
<dbReference type="Pfam" id="PF17921">
    <property type="entry name" value="Integrase_H2C2"/>
    <property type="match status" value="1"/>
</dbReference>
<protein>
    <recommendedName>
        <fullName evidence="1">Integrase zinc-binding domain-containing protein</fullName>
    </recommendedName>
</protein>
<feature type="domain" description="Integrase zinc-binding" evidence="1">
    <location>
        <begin position="43"/>
        <end position="100"/>
    </location>
</feature>
<organism evidence="2 3">
    <name type="scientific">Mytilus coruscus</name>
    <name type="common">Sea mussel</name>
    <dbReference type="NCBI Taxonomy" id="42192"/>
    <lineage>
        <taxon>Eukaryota</taxon>
        <taxon>Metazoa</taxon>
        <taxon>Spiralia</taxon>
        <taxon>Lophotrochozoa</taxon>
        <taxon>Mollusca</taxon>
        <taxon>Bivalvia</taxon>
        <taxon>Autobranchia</taxon>
        <taxon>Pteriomorphia</taxon>
        <taxon>Mytilida</taxon>
        <taxon>Mytiloidea</taxon>
        <taxon>Mytilidae</taxon>
        <taxon>Mytilinae</taxon>
        <taxon>Mytilus</taxon>
    </lineage>
</organism>
<accession>A0A6J8F461</accession>
<dbReference type="EMBL" id="CACVKT020010456">
    <property type="protein sequence ID" value="CAC5426773.1"/>
    <property type="molecule type" value="Genomic_DNA"/>
</dbReference>
<dbReference type="FunFam" id="1.10.340.70:FF:000001">
    <property type="entry name" value="Retrovirus-related Pol polyprotein from transposon gypsy-like Protein"/>
    <property type="match status" value="1"/>
</dbReference>
<keyword evidence="3" id="KW-1185">Reference proteome</keyword>
<gene>
    <name evidence="2" type="ORF">MCOR_58453</name>
</gene>
<dbReference type="InterPro" id="IPR041588">
    <property type="entry name" value="Integrase_H2C2"/>
</dbReference>
<name>A0A6J8F461_MYTCO</name>
<proteinExistence type="predicted"/>
<dbReference type="Gene3D" id="1.10.340.70">
    <property type="match status" value="1"/>
</dbReference>
<evidence type="ECO:0000313" key="3">
    <source>
        <dbReference type="Proteomes" id="UP000507470"/>
    </source>
</evidence>
<dbReference type="OrthoDB" id="6154573at2759"/>
<evidence type="ECO:0000313" key="2">
    <source>
        <dbReference type="EMBL" id="CAC5426773.1"/>
    </source>
</evidence>
<dbReference type="AlphaFoldDB" id="A0A6J8F461"/>
<dbReference type="PANTHER" id="PTHR47266">
    <property type="entry name" value="ENDONUCLEASE-RELATED"/>
    <property type="match status" value="1"/>
</dbReference>
<dbReference type="Proteomes" id="UP000507470">
    <property type="component" value="Unassembled WGS sequence"/>
</dbReference>
<reference evidence="2 3" key="1">
    <citation type="submission" date="2020-06" db="EMBL/GenBank/DDBJ databases">
        <authorList>
            <person name="Li R."/>
            <person name="Bekaert M."/>
        </authorList>
    </citation>
    <scope>NUCLEOTIDE SEQUENCE [LARGE SCALE GENOMIC DNA]</scope>
    <source>
        <strain evidence="3">wild</strain>
    </source>
</reference>
<dbReference type="InterPro" id="IPR052160">
    <property type="entry name" value="Gypsy_RT_Integrase-like"/>
</dbReference>
<sequence>MVISSPETRHYWIIWDTICLINDVIVRKFSKMDGTGDNYQCLVPKQLRKNVIFQAHDCILSGHFGSKMTVQKLLQKYYWYNLKEEVNNYIMRCDICEANKFSQKKPKVPLGSLLTGAPLDCLATDIFWQLPTTSRNNKSTVHASTGKTPNLLMLGREVRIPAELAYGSTTKYIPQDITSYGEYVDYLKEHMQIAHDVARKHLSSEARRHKEIYDTKNISVQV</sequence>